<dbReference type="Pfam" id="PF00175">
    <property type="entry name" value="NAD_binding_1"/>
    <property type="match status" value="1"/>
</dbReference>
<dbReference type="GO" id="GO:0051537">
    <property type="term" value="F:2 iron, 2 sulfur cluster binding"/>
    <property type="evidence" value="ECO:0007669"/>
    <property type="project" value="InterPro"/>
</dbReference>
<dbReference type="InterPro" id="IPR006058">
    <property type="entry name" value="2Fe2S_fd_BS"/>
</dbReference>
<dbReference type="STRING" id="643674.PAEH1_09380"/>
<protein>
    <submittedName>
        <fullName evidence="3">Oxidoreductase</fullName>
    </submittedName>
</protein>
<dbReference type="InterPro" id="IPR017938">
    <property type="entry name" value="Riboflavin_synthase-like_b-brl"/>
</dbReference>
<proteinExistence type="predicted"/>
<dbReference type="InterPro" id="IPR036010">
    <property type="entry name" value="2Fe-2S_ferredoxin-like_sf"/>
</dbReference>
<dbReference type="InterPro" id="IPR039261">
    <property type="entry name" value="FNR_nucleotide-bd"/>
</dbReference>
<name>A0A1U9K125_9BURK</name>
<dbReference type="PANTHER" id="PTHR47354">
    <property type="entry name" value="NADH OXIDOREDUCTASE HCR"/>
    <property type="match status" value="1"/>
</dbReference>
<dbReference type="InterPro" id="IPR017927">
    <property type="entry name" value="FAD-bd_FR_type"/>
</dbReference>
<dbReference type="PROSITE" id="PS00197">
    <property type="entry name" value="2FE2S_FER_1"/>
    <property type="match status" value="1"/>
</dbReference>
<accession>A0A1U9K125</accession>
<evidence type="ECO:0000313" key="3">
    <source>
        <dbReference type="EMBL" id="AQS51718.1"/>
    </source>
</evidence>
<dbReference type="PROSITE" id="PS51085">
    <property type="entry name" value="2FE2S_FER_2"/>
    <property type="match status" value="1"/>
</dbReference>
<dbReference type="Proteomes" id="UP000189369">
    <property type="component" value="Chromosome"/>
</dbReference>
<dbReference type="InterPro" id="IPR001041">
    <property type="entry name" value="2Fe-2S_ferredoxin-type"/>
</dbReference>
<feature type="domain" description="2Fe-2S ferredoxin-type" evidence="1">
    <location>
        <begin position="238"/>
        <end position="323"/>
    </location>
</feature>
<organism evidence="3 4">
    <name type="scientific">Paenalcaligenes hominis</name>
    <dbReference type="NCBI Taxonomy" id="643674"/>
    <lineage>
        <taxon>Bacteria</taxon>
        <taxon>Pseudomonadati</taxon>
        <taxon>Pseudomonadota</taxon>
        <taxon>Betaproteobacteria</taxon>
        <taxon>Burkholderiales</taxon>
        <taxon>Alcaligenaceae</taxon>
        <taxon>Paenalcaligenes</taxon>
    </lineage>
</organism>
<dbReference type="PROSITE" id="PS51384">
    <property type="entry name" value="FAD_FR"/>
    <property type="match status" value="1"/>
</dbReference>
<dbReference type="KEGG" id="phn:PAEH1_09380"/>
<gene>
    <name evidence="3" type="ORF">PAEH1_09380</name>
</gene>
<dbReference type="AlphaFoldDB" id="A0A1U9K125"/>
<dbReference type="InterPro" id="IPR001433">
    <property type="entry name" value="OxRdtase_FAD/NAD-bd"/>
</dbReference>
<dbReference type="SUPFAM" id="SSF54292">
    <property type="entry name" value="2Fe-2S ferredoxin-like"/>
    <property type="match status" value="1"/>
</dbReference>
<dbReference type="Pfam" id="PF00111">
    <property type="entry name" value="Fer2"/>
    <property type="match status" value="1"/>
</dbReference>
<dbReference type="Gene3D" id="2.40.30.10">
    <property type="entry name" value="Translation factors"/>
    <property type="match status" value="1"/>
</dbReference>
<dbReference type="Gene3D" id="3.10.20.30">
    <property type="match status" value="1"/>
</dbReference>
<dbReference type="EMBL" id="CP019697">
    <property type="protein sequence ID" value="AQS51718.1"/>
    <property type="molecule type" value="Genomic_DNA"/>
</dbReference>
<dbReference type="PRINTS" id="PR00409">
    <property type="entry name" value="PHDIOXRDTASE"/>
</dbReference>
<dbReference type="Gene3D" id="3.40.50.80">
    <property type="entry name" value="Nucleotide-binding domain of ferredoxin-NADP reductase (FNR) module"/>
    <property type="match status" value="1"/>
</dbReference>
<dbReference type="PANTHER" id="PTHR47354:SF2">
    <property type="entry name" value="BLR2392 PROTEIN"/>
    <property type="match status" value="1"/>
</dbReference>
<evidence type="ECO:0000259" key="2">
    <source>
        <dbReference type="PROSITE" id="PS51384"/>
    </source>
</evidence>
<dbReference type="OrthoDB" id="544091at2"/>
<dbReference type="CDD" id="cd06185">
    <property type="entry name" value="PDR_like"/>
    <property type="match status" value="1"/>
</dbReference>
<reference evidence="3 4" key="1">
    <citation type="submission" date="2017-01" db="EMBL/GenBank/DDBJ databases">
        <title>Complete Genome Sequence of Paenalcaligenes hominis, Isolated from a paraplegic Patient with neurogenic bladder.</title>
        <authorList>
            <person name="Mukhopadhyay R."/>
            <person name="Joaquin J."/>
            <person name="Hogue R."/>
            <person name="Kilaru A."/>
            <person name="Jospin G."/>
            <person name="Mars K."/>
            <person name="Eisen J.A."/>
            <person name="Chaturvedi V."/>
        </authorList>
    </citation>
    <scope>NUCLEOTIDE SEQUENCE [LARGE SCALE GENOMIC DNA]</scope>
    <source>
        <strain evidence="3 4">15S00501</strain>
    </source>
</reference>
<sequence length="323" mass="35823">MQPFELIVRETKLVSPLIRELILEAPKAAALPAFTAGSHVKVHIPELNDHRCYSLIVTDSDYDWAQAPNQYRLGIRLEEDGQGGSQFMHRLQAGDVLQVEGPVNDFPLHPAQPNEPELVLIAGGIGITPIASMAQQLQQQGRAFSLHYSARTQDQLAFADELGVLLNSQLVCYTNDQNNFDLTQLFQTLTPNQPLYVCGPQGMIDAVIALAKEKGWEREHVHFELFITAAPLAGDQPFEVELRQSGLSFTVPADKTIVQVLEEAGEDPMYDCLRGECGVCTVDVLEGTPDHRDYFLTDKEKQSGKVIQICISRSKSPKLVLDM</sequence>
<evidence type="ECO:0000313" key="4">
    <source>
        <dbReference type="Proteomes" id="UP000189369"/>
    </source>
</evidence>
<dbReference type="Pfam" id="PF00970">
    <property type="entry name" value="FAD_binding_6"/>
    <property type="match status" value="1"/>
</dbReference>
<feature type="domain" description="FAD-binding FR-type" evidence="2">
    <location>
        <begin position="1"/>
        <end position="109"/>
    </location>
</feature>
<evidence type="ECO:0000259" key="1">
    <source>
        <dbReference type="PROSITE" id="PS51085"/>
    </source>
</evidence>
<dbReference type="InterPro" id="IPR050415">
    <property type="entry name" value="MRET"/>
</dbReference>
<dbReference type="CDD" id="cd00207">
    <property type="entry name" value="fer2"/>
    <property type="match status" value="1"/>
</dbReference>
<dbReference type="GO" id="GO:0016491">
    <property type="term" value="F:oxidoreductase activity"/>
    <property type="evidence" value="ECO:0007669"/>
    <property type="project" value="InterPro"/>
</dbReference>
<dbReference type="SUPFAM" id="SSF52343">
    <property type="entry name" value="Ferredoxin reductase-like, C-terminal NADP-linked domain"/>
    <property type="match status" value="1"/>
</dbReference>
<dbReference type="InterPro" id="IPR012675">
    <property type="entry name" value="Beta-grasp_dom_sf"/>
</dbReference>
<dbReference type="InterPro" id="IPR008333">
    <property type="entry name" value="Cbr1-like_FAD-bd_dom"/>
</dbReference>
<dbReference type="SUPFAM" id="SSF63380">
    <property type="entry name" value="Riboflavin synthase domain-like"/>
    <property type="match status" value="1"/>
</dbReference>